<name>A0A6B3N4H9_9CYAN</name>
<dbReference type="AlphaFoldDB" id="A0A6B3N4H9"/>
<evidence type="ECO:0000256" key="2">
    <source>
        <dbReference type="SAM" id="Phobius"/>
    </source>
</evidence>
<reference evidence="4" key="1">
    <citation type="submission" date="2019-11" db="EMBL/GenBank/DDBJ databases">
        <title>Genomic insights into an expanded diversity of filamentous marine cyanobacteria reveals the extraordinary biosynthetic potential of Moorea and Okeania.</title>
        <authorList>
            <person name="Ferreira Leao T."/>
            <person name="Wang M."/>
            <person name="Moss N."/>
            <person name="Da Silva R."/>
            <person name="Sanders J."/>
            <person name="Nurk S."/>
            <person name="Gurevich A."/>
            <person name="Humphrey G."/>
            <person name="Reher R."/>
            <person name="Zhu Q."/>
            <person name="Belda-Ferre P."/>
            <person name="Glukhov E."/>
            <person name="Rex R."/>
            <person name="Dorrestein P.C."/>
            <person name="Knight R."/>
            <person name="Pevzner P."/>
            <person name="Gerwick W.H."/>
            <person name="Gerwick L."/>
        </authorList>
    </citation>
    <scope>NUCLEOTIDE SEQUENCE</scope>
    <source>
        <strain evidence="4">SIO1C4</strain>
    </source>
</reference>
<evidence type="ECO:0000256" key="1">
    <source>
        <dbReference type="SAM" id="MobiDB-lite"/>
    </source>
</evidence>
<feature type="compositionally biased region" description="Polar residues" evidence="1">
    <location>
        <begin position="89"/>
        <end position="103"/>
    </location>
</feature>
<evidence type="ECO:0000256" key="3">
    <source>
        <dbReference type="SAM" id="SignalP"/>
    </source>
</evidence>
<keyword evidence="2" id="KW-0812">Transmembrane</keyword>
<dbReference type="EMBL" id="JAAHFQ010000029">
    <property type="protein sequence ID" value="NER26413.1"/>
    <property type="molecule type" value="Genomic_DNA"/>
</dbReference>
<feature type="region of interest" description="Disordered" evidence="1">
    <location>
        <begin position="89"/>
        <end position="181"/>
    </location>
</feature>
<feature type="compositionally biased region" description="Polar residues" evidence="1">
    <location>
        <begin position="111"/>
        <end position="121"/>
    </location>
</feature>
<accession>A0A6B3N4H9</accession>
<dbReference type="PROSITE" id="PS51257">
    <property type="entry name" value="PROKAR_LIPOPROTEIN"/>
    <property type="match status" value="1"/>
</dbReference>
<comment type="caution">
    <text evidence="4">The sequence shown here is derived from an EMBL/GenBank/DDBJ whole genome shotgun (WGS) entry which is preliminary data.</text>
</comment>
<keyword evidence="3" id="KW-0732">Signal</keyword>
<evidence type="ECO:0000313" key="4">
    <source>
        <dbReference type="EMBL" id="NER26413.1"/>
    </source>
</evidence>
<sequence length="181" mass="19725">MKISLKLLGAVTLVILACCSIAASSKRYEYQGNPDPDNTQQAIMIAQNPNKTLLVINAIAMSSAALGLFAWVLEDIELQSVAAQSVTAKDYQASSLTDKPQTSEPEEETFSTKNTTSQPTASALPEDLLRHLQHYTNLTANQQQEDSQDSESPKEESPMDSETDLPLTESELLKSIGQPRI</sequence>
<organism evidence="4">
    <name type="scientific">Symploca sp. SIO1C4</name>
    <dbReference type="NCBI Taxonomy" id="2607765"/>
    <lineage>
        <taxon>Bacteria</taxon>
        <taxon>Bacillati</taxon>
        <taxon>Cyanobacteriota</taxon>
        <taxon>Cyanophyceae</taxon>
        <taxon>Coleofasciculales</taxon>
        <taxon>Coleofasciculaceae</taxon>
        <taxon>Symploca</taxon>
    </lineage>
</organism>
<feature type="transmembrane region" description="Helical" evidence="2">
    <location>
        <begin position="54"/>
        <end position="73"/>
    </location>
</feature>
<proteinExistence type="predicted"/>
<gene>
    <name evidence="4" type="ORF">F6J89_02000</name>
</gene>
<keyword evidence="2" id="KW-1133">Transmembrane helix</keyword>
<feature type="chain" id="PRO_5025409922" evidence="3">
    <location>
        <begin position="23"/>
        <end position="181"/>
    </location>
</feature>
<feature type="signal peptide" evidence="3">
    <location>
        <begin position="1"/>
        <end position="22"/>
    </location>
</feature>
<protein>
    <submittedName>
        <fullName evidence="4">Uncharacterized protein</fullName>
    </submittedName>
</protein>
<keyword evidence="2" id="KW-0472">Membrane</keyword>